<feature type="domain" description="Apple" evidence="3">
    <location>
        <begin position="478"/>
        <end position="558"/>
    </location>
</feature>
<reference evidence="5" key="1">
    <citation type="submission" date="2022-11" db="UniProtKB">
        <authorList>
            <consortium name="WormBaseParasite"/>
        </authorList>
    </citation>
    <scope>IDENTIFICATION</scope>
</reference>
<organism evidence="4 5">
    <name type="scientific">Plectus sambesii</name>
    <dbReference type="NCBI Taxonomy" id="2011161"/>
    <lineage>
        <taxon>Eukaryota</taxon>
        <taxon>Metazoa</taxon>
        <taxon>Ecdysozoa</taxon>
        <taxon>Nematoda</taxon>
        <taxon>Chromadorea</taxon>
        <taxon>Plectida</taxon>
        <taxon>Plectina</taxon>
        <taxon>Plectoidea</taxon>
        <taxon>Plectidae</taxon>
        <taxon>Plectus</taxon>
    </lineage>
</organism>
<feature type="domain" description="C-type lectin" evidence="2">
    <location>
        <begin position="359"/>
        <end position="479"/>
    </location>
</feature>
<feature type="signal peptide" evidence="1">
    <location>
        <begin position="1"/>
        <end position="16"/>
    </location>
</feature>
<accession>A0A914UXA8</accession>
<dbReference type="Gene3D" id="3.50.4.10">
    <property type="entry name" value="Hepatocyte Growth Factor"/>
    <property type="match status" value="1"/>
</dbReference>
<protein>
    <submittedName>
        <fullName evidence="5">Uncharacterized protein</fullName>
    </submittedName>
</protein>
<keyword evidence="4" id="KW-1185">Reference proteome</keyword>
<keyword evidence="1" id="KW-0732">Signal</keyword>
<dbReference type="InterPro" id="IPR001304">
    <property type="entry name" value="C-type_lectin-like"/>
</dbReference>
<dbReference type="PROSITE" id="PS50041">
    <property type="entry name" value="C_TYPE_LECTIN_2"/>
    <property type="match status" value="2"/>
</dbReference>
<dbReference type="InterPro" id="IPR003609">
    <property type="entry name" value="Pan_app"/>
</dbReference>
<feature type="domain" description="C-type lectin" evidence="2">
    <location>
        <begin position="31"/>
        <end position="159"/>
    </location>
</feature>
<evidence type="ECO:0000313" key="4">
    <source>
        <dbReference type="Proteomes" id="UP000887566"/>
    </source>
</evidence>
<dbReference type="Pfam" id="PF00024">
    <property type="entry name" value="PAN_1"/>
    <property type="match status" value="1"/>
</dbReference>
<dbReference type="CDD" id="cd00037">
    <property type="entry name" value="CLECT"/>
    <property type="match status" value="2"/>
</dbReference>
<dbReference type="SMART" id="SM00034">
    <property type="entry name" value="CLECT"/>
    <property type="match status" value="2"/>
</dbReference>
<sequence length="558" mass="61250">MISALLFLNLPLIVAATDLQSQCNQPLSTYFGSSCLILHTEQKKFNTAKIACNDILGYSGHLVHIRSPDYQPVIESLMSTGSVSNAWIGTECYGTCTTASNAGWYYTTPTKRYEEGATFIAWSGIGMTGNSLIWQMGQKSVATDPRDNSSYVCEYEEKYAYTITAAAKYCNSNPPNAPSNFASAYVDGSCLIMGDYAASLSKLRSSCKNVSGLVSRNAHLTTSAKRNIVHSFGRAFAESYYNYSTANLNDYTLATGLEQLKGCPDNTCSEEGSYSWFWTTPEGYKWPAKTQESDFWGTSQPTSSSATDYAYLSGKSDGHVDCNATKISKIGLMCEYIDPYSFTDFEKTCLLSSNPSATGYSSCFTLNRIATTFDTAKGKCTEFPGGFLARVNTVEMGTFLSTVLWAKTGLPPTMPLYTGLRRDGTQWYWMYPDGTKSAANVSKLPWDAGQPLTGDCAVLGQNGLLKTNPCTTNQWYLCQYRNRLYEFLRGTANLKASSSVAINEMYDFTYRQCRQACENYGECTSFSYSSSNKTCQMISGNSKATVAASGFTWSLLGP</sequence>
<evidence type="ECO:0000259" key="2">
    <source>
        <dbReference type="PROSITE" id="PS50041"/>
    </source>
</evidence>
<name>A0A914UXA8_9BILA</name>
<dbReference type="SUPFAM" id="SSF56436">
    <property type="entry name" value="C-type lectin-like"/>
    <property type="match status" value="2"/>
</dbReference>
<evidence type="ECO:0000259" key="3">
    <source>
        <dbReference type="PROSITE" id="PS50948"/>
    </source>
</evidence>
<evidence type="ECO:0000313" key="5">
    <source>
        <dbReference type="WBParaSite" id="PSAMB.scaffold1336size32775.g12397.t1"/>
    </source>
</evidence>
<dbReference type="AlphaFoldDB" id="A0A914UXA8"/>
<proteinExistence type="predicted"/>
<dbReference type="Gene3D" id="3.10.100.10">
    <property type="entry name" value="Mannose-Binding Protein A, subunit A"/>
    <property type="match status" value="2"/>
</dbReference>
<dbReference type="InterPro" id="IPR016187">
    <property type="entry name" value="CTDL_fold"/>
</dbReference>
<feature type="chain" id="PRO_5036811416" evidence="1">
    <location>
        <begin position="17"/>
        <end position="558"/>
    </location>
</feature>
<dbReference type="InterPro" id="IPR016186">
    <property type="entry name" value="C-type_lectin-like/link_sf"/>
</dbReference>
<evidence type="ECO:0000256" key="1">
    <source>
        <dbReference type="SAM" id="SignalP"/>
    </source>
</evidence>
<dbReference type="PROSITE" id="PS50948">
    <property type="entry name" value="PAN"/>
    <property type="match status" value="1"/>
</dbReference>
<dbReference type="Proteomes" id="UP000887566">
    <property type="component" value="Unplaced"/>
</dbReference>
<dbReference type="WBParaSite" id="PSAMB.scaffold1336size32775.g12397.t1">
    <property type="protein sequence ID" value="PSAMB.scaffold1336size32775.g12397.t1"/>
    <property type="gene ID" value="PSAMB.scaffold1336size32775.g12397"/>
</dbReference>